<dbReference type="Gene3D" id="1.10.3720.10">
    <property type="entry name" value="MetI-like"/>
    <property type="match status" value="1"/>
</dbReference>
<dbReference type="GO" id="GO:0042884">
    <property type="term" value="P:microcin transport"/>
    <property type="evidence" value="ECO:0007669"/>
    <property type="project" value="TreeGrafter"/>
</dbReference>
<sequence length="261" mass="30350">MPEQIVQSESINQKRWKKFKSIKRGYYSFILIIGLYILSFLLPLLIDSKALVVHYEGNVYFPAFSSIIPGMNNYYDGTMFKQKTPGAANFRQLQKKWAGSNNWIIMPIYPFDPYEDITNNENKMYEPPSLTHWFGTDNTGRDVFARMCYAFNISMSFSFVLTILNYIIGISIGGAMGYFGGKFDLFFQRLIEVWSSLPFLYVVIILSSILIPSFSLLIFIYTLVNWIFLTYYMRAEFYREKSKDYVSAAISMGQSNTKIIF</sequence>
<keyword evidence="4 5" id="KW-0472">Membrane</keyword>
<name>A0A382E129_9ZZZZ</name>
<dbReference type="CDD" id="cd06261">
    <property type="entry name" value="TM_PBP2"/>
    <property type="match status" value="1"/>
</dbReference>
<dbReference type="SUPFAM" id="SSF161098">
    <property type="entry name" value="MetI-like"/>
    <property type="match status" value="1"/>
</dbReference>
<feature type="transmembrane region" description="Helical" evidence="5">
    <location>
        <begin position="156"/>
        <end position="179"/>
    </location>
</feature>
<dbReference type="PANTHER" id="PTHR30325">
    <property type="entry name" value="MEMBRANE COMPONENT OF ABC TRANSPORTER"/>
    <property type="match status" value="1"/>
</dbReference>
<proteinExistence type="predicted"/>
<feature type="transmembrane region" description="Helical" evidence="5">
    <location>
        <begin position="58"/>
        <end position="75"/>
    </location>
</feature>
<keyword evidence="3 5" id="KW-1133">Transmembrane helix</keyword>
<accession>A0A382E129</accession>
<dbReference type="EMBL" id="UINC01042051">
    <property type="protein sequence ID" value="SVB44165.1"/>
    <property type="molecule type" value="Genomic_DNA"/>
</dbReference>
<dbReference type="InterPro" id="IPR000515">
    <property type="entry name" value="MetI-like"/>
</dbReference>
<feature type="non-terminal residue" evidence="7">
    <location>
        <position position="261"/>
    </location>
</feature>
<dbReference type="GO" id="GO:0055085">
    <property type="term" value="P:transmembrane transport"/>
    <property type="evidence" value="ECO:0007669"/>
    <property type="project" value="InterPro"/>
</dbReference>
<protein>
    <recommendedName>
        <fullName evidence="6">ABC transmembrane type-1 domain-containing protein</fullName>
    </recommendedName>
</protein>
<feature type="domain" description="ABC transmembrane type-1" evidence="6">
    <location>
        <begin position="151"/>
        <end position="261"/>
    </location>
</feature>
<reference evidence="7" key="1">
    <citation type="submission" date="2018-05" db="EMBL/GenBank/DDBJ databases">
        <authorList>
            <person name="Lanie J.A."/>
            <person name="Ng W.-L."/>
            <person name="Kazmierczak K.M."/>
            <person name="Andrzejewski T.M."/>
            <person name="Davidsen T.M."/>
            <person name="Wayne K.J."/>
            <person name="Tettelin H."/>
            <person name="Glass J.I."/>
            <person name="Rusch D."/>
            <person name="Podicherti R."/>
            <person name="Tsui H.-C.T."/>
            <person name="Winkler M.E."/>
        </authorList>
    </citation>
    <scope>NUCLEOTIDE SEQUENCE</scope>
</reference>
<dbReference type="InterPro" id="IPR035906">
    <property type="entry name" value="MetI-like_sf"/>
</dbReference>
<evidence type="ECO:0000256" key="1">
    <source>
        <dbReference type="ARBA" id="ARBA00004141"/>
    </source>
</evidence>
<evidence type="ECO:0000313" key="7">
    <source>
        <dbReference type="EMBL" id="SVB44165.1"/>
    </source>
</evidence>
<dbReference type="PANTHER" id="PTHR30325:SF0">
    <property type="entry name" value="INNER MEMBRANE ABC TRANSPORTER PERMEASE PROTEIN YEJE"/>
    <property type="match status" value="1"/>
</dbReference>
<dbReference type="GO" id="GO:0016020">
    <property type="term" value="C:membrane"/>
    <property type="evidence" value="ECO:0007669"/>
    <property type="project" value="UniProtKB-SubCell"/>
</dbReference>
<organism evidence="7">
    <name type="scientific">marine metagenome</name>
    <dbReference type="NCBI Taxonomy" id="408172"/>
    <lineage>
        <taxon>unclassified sequences</taxon>
        <taxon>metagenomes</taxon>
        <taxon>ecological metagenomes</taxon>
    </lineage>
</organism>
<keyword evidence="2 5" id="KW-0812">Transmembrane</keyword>
<evidence type="ECO:0000256" key="3">
    <source>
        <dbReference type="ARBA" id="ARBA00022989"/>
    </source>
</evidence>
<dbReference type="AlphaFoldDB" id="A0A382E129"/>
<evidence type="ECO:0000256" key="5">
    <source>
        <dbReference type="SAM" id="Phobius"/>
    </source>
</evidence>
<evidence type="ECO:0000256" key="4">
    <source>
        <dbReference type="ARBA" id="ARBA00023136"/>
    </source>
</evidence>
<evidence type="ECO:0000259" key="6">
    <source>
        <dbReference type="PROSITE" id="PS50928"/>
    </source>
</evidence>
<evidence type="ECO:0000256" key="2">
    <source>
        <dbReference type="ARBA" id="ARBA00022692"/>
    </source>
</evidence>
<gene>
    <name evidence="7" type="ORF">METZ01_LOCUS197019</name>
</gene>
<comment type="subcellular location">
    <subcellularLocation>
        <location evidence="1">Membrane</location>
        <topology evidence="1">Multi-pass membrane protein</topology>
    </subcellularLocation>
</comment>
<feature type="transmembrane region" description="Helical" evidence="5">
    <location>
        <begin position="25"/>
        <end position="46"/>
    </location>
</feature>
<dbReference type="PROSITE" id="PS50928">
    <property type="entry name" value="ABC_TM1"/>
    <property type="match status" value="1"/>
</dbReference>
<feature type="transmembrane region" description="Helical" evidence="5">
    <location>
        <begin position="199"/>
        <end position="232"/>
    </location>
</feature>
<dbReference type="Pfam" id="PF00528">
    <property type="entry name" value="BPD_transp_1"/>
    <property type="match status" value="1"/>
</dbReference>